<proteinExistence type="predicted"/>
<accession>A0A212KC15</accession>
<reference evidence="2" key="1">
    <citation type="submission" date="2016-04" db="EMBL/GenBank/DDBJ databases">
        <authorList>
            <person name="Evans L.H."/>
            <person name="Alamgir A."/>
            <person name="Owens N."/>
            <person name="Weber N.D."/>
            <person name="Virtaneva K."/>
            <person name="Barbian K."/>
            <person name="Babar A."/>
            <person name="Rosenke K."/>
        </authorList>
    </citation>
    <scope>NUCLEOTIDE SEQUENCE</scope>
    <source>
        <strain evidence="2">86</strain>
    </source>
</reference>
<dbReference type="AlphaFoldDB" id="A0A212KC15"/>
<name>A0A212KC15_9FIRM</name>
<dbReference type="NCBIfam" id="NF040908">
    <property type="entry name" value="CPC_1213_fam"/>
    <property type="match status" value="1"/>
</dbReference>
<dbReference type="EMBL" id="FLUN01000001">
    <property type="protein sequence ID" value="SBW09259.1"/>
    <property type="molecule type" value="Genomic_DNA"/>
</dbReference>
<evidence type="ECO:0000313" key="2">
    <source>
        <dbReference type="EMBL" id="SBW09259.1"/>
    </source>
</evidence>
<feature type="compositionally biased region" description="Basic and acidic residues" evidence="1">
    <location>
        <begin position="13"/>
        <end position="29"/>
    </location>
</feature>
<gene>
    <name evidence="2" type="ORF">KL86CLO1_12615</name>
</gene>
<organism evidence="2">
    <name type="scientific">uncultured Eubacteriales bacterium</name>
    <dbReference type="NCBI Taxonomy" id="172733"/>
    <lineage>
        <taxon>Bacteria</taxon>
        <taxon>Bacillati</taxon>
        <taxon>Bacillota</taxon>
        <taxon>Clostridia</taxon>
        <taxon>Eubacteriales</taxon>
        <taxon>environmental samples</taxon>
    </lineage>
</organism>
<protein>
    <submittedName>
        <fullName evidence="2">Uncharacterized protein</fullName>
    </submittedName>
</protein>
<evidence type="ECO:0000256" key="1">
    <source>
        <dbReference type="SAM" id="MobiDB-lite"/>
    </source>
</evidence>
<dbReference type="InterPro" id="IPR053788">
    <property type="entry name" value="CPC_1213-like"/>
</dbReference>
<sequence>MSESKMKNSKQNKKQDGKFHSKSIKHDPQAESARAIFGLNTTSDGDRKTDK</sequence>
<feature type="region of interest" description="Disordered" evidence="1">
    <location>
        <begin position="1"/>
        <end position="51"/>
    </location>
</feature>